<name>A0A6N8JN93_9ACTN</name>
<evidence type="ECO:0000256" key="8">
    <source>
        <dbReference type="SAM" id="MobiDB-lite"/>
    </source>
</evidence>
<evidence type="ECO:0000256" key="4">
    <source>
        <dbReference type="ARBA" id="ARBA00022475"/>
    </source>
</evidence>
<keyword evidence="6 9" id="KW-1133">Transmembrane helix</keyword>
<keyword evidence="7 9" id="KW-0472">Membrane</keyword>
<dbReference type="PANTHER" id="PTHR34979:SF1">
    <property type="entry name" value="INNER MEMBRANE PROTEIN YGAZ"/>
    <property type="match status" value="1"/>
</dbReference>
<feature type="region of interest" description="Disordered" evidence="8">
    <location>
        <begin position="243"/>
        <end position="286"/>
    </location>
</feature>
<dbReference type="AlphaFoldDB" id="A0A6N8JN93"/>
<sequence>MFSREHILSAFSAAAPIMLGYVAIGLPCGILSNTIGLNPLQVFLLCALLYSGAGQFMICNMFLAGSSIASITASVSLVNTRQMLYAASFAPTCERTPRWLAALFAATVTDESYGVNTQRFAEGNWSVDRALMVNLFSQSSWTISNVIGCAVGAAVAIPVNIAAFAMTAIFICLLVTQKFTSANIIAMAVAALGVYVCKAAGLTGPAILIGAVAGVVCAMAFALTVGKRDTVAPSTAATGDAAATAGDAAAGPKGAPPETPPGCAPAGAADSRPGSGVAEERGGEGR</sequence>
<evidence type="ECO:0000256" key="1">
    <source>
        <dbReference type="ARBA" id="ARBA00004651"/>
    </source>
</evidence>
<evidence type="ECO:0000256" key="2">
    <source>
        <dbReference type="ARBA" id="ARBA00010735"/>
    </source>
</evidence>
<keyword evidence="3" id="KW-0813">Transport</keyword>
<evidence type="ECO:0000313" key="10">
    <source>
        <dbReference type="EMBL" id="MVX61052.1"/>
    </source>
</evidence>
<evidence type="ECO:0000256" key="7">
    <source>
        <dbReference type="ARBA" id="ARBA00023136"/>
    </source>
</evidence>
<proteinExistence type="inferred from homology"/>
<comment type="subcellular location">
    <subcellularLocation>
        <location evidence="1">Cell membrane</location>
        <topology evidence="1">Multi-pass membrane protein</topology>
    </subcellularLocation>
</comment>
<dbReference type="Proteomes" id="UP000463388">
    <property type="component" value="Unassembled WGS sequence"/>
</dbReference>
<comment type="caution">
    <text evidence="10">The sequence shown here is derived from an EMBL/GenBank/DDBJ whole genome shotgun (WGS) entry which is preliminary data.</text>
</comment>
<reference evidence="10 11" key="1">
    <citation type="submission" date="2019-12" db="EMBL/GenBank/DDBJ databases">
        <title>Microbes associate with the intestines of laboratory mice.</title>
        <authorList>
            <person name="Navarre W."/>
            <person name="Wong E."/>
        </authorList>
    </citation>
    <scope>NUCLEOTIDE SEQUENCE [LARGE SCALE GENOMIC DNA]</scope>
    <source>
        <strain evidence="10 11">NM66_B29</strain>
    </source>
</reference>
<dbReference type="InterPro" id="IPR011606">
    <property type="entry name" value="Brnchd-chn_aa_trnsp_permease"/>
</dbReference>
<dbReference type="Pfam" id="PF03591">
    <property type="entry name" value="AzlC"/>
    <property type="match status" value="1"/>
</dbReference>
<dbReference type="EMBL" id="WSRR01000012">
    <property type="protein sequence ID" value="MVX61052.1"/>
    <property type="molecule type" value="Genomic_DNA"/>
</dbReference>
<evidence type="ECO:0000256" key="9">
    <source>
        <dbReference type="SAM" id="Phobius"/>
    </source>
</evidence>
<feature type="transmembrane region" description="Helical" evidence="9">
    <location>
        <begin position="142"/>
        <end position="175"/>
    </location>
</feature>
<evidence type="ECO:0000256" key="6">
    <source>
        <dbReference type="ARBA" id="ARBA00022989"/>
    </source>
</evidence>
<organism evidence="10 11">
    <name type="scientific">Adlercreutzia mucosicola</name>
    <dbReference type="NCBI Taxonomy" id="580026"/>
    <lineage>
        <taxon>Bacteria</taxon>
        <taxon>Bacillati</taxon>
        <taxon>Actinomycetota</taxon>
        <taxon>Coriobacteriia</taxon>
        <taxon>Eggerthellales</taxon>
        <taxon>Eggerthellaceae</taxon>
        <taxon>Adlercreutzia</taxon>
    </lineage>
</organism>
<evidence type="ECO:0000313" key="11">
    <source>
        <dbReference type="Proteomes" id="UP000463388"/>
    </source>
</evidence>
<dbReference type="OrthoDB" id="3177005at2"/>
<comment type="similarity">
    <text evidence="2">Belongs to the AzlC family.</text>
</comment>
<evidence type="ECO:0000256" key="3">
    <source>
        <dbReference type="ARBA" id="ARBA00022448"/>
    </source>
</evidence>
<accession>A0A6N8JN93</accession>
<feature type="compositionally biased region" description="Pro residues" evidence="8">
    <location>
        <begin position="254"/>
        <end position="263"/>
    </location>
</feature>
<feature type="transmembrane region" description="Helical" evidence="9">
    <location>
        <begin position="207"/>
        <end position="225"/>
    </location>
</feature>
<keyword evidence="5 9" id="KW-0812">Transmembrane</keyword>
<dbReference type="GO" id="GO:0005886">
    <property type="term" value="C:plasma membrane"/>
    <property type="evidence" value="ECO:0007669"/>
    <property type="project" value="UniProtKB-SubCell"/>
</dbReference>
<dbReference type="GO" id="GO:1903785">
    <property type="term" value="P:L-valine transmembrane transport"/>
    <property type="evidence" value="ECO:0007669"/>
    <property type="project" value="TreeGrafter"/>
</dbReference>
<gene>
    <name evidence="10" type="ORF">GKZ27_06255</name>
</gene>
<dbReference type="PANTHER" id="PTHR34979">
    <property type="entry name" value="INNER MEMBRANE PROTEIN YGAZ"/>
    <property type="match status" value="1"/>
</dbReference>
<protein>
    <submittedName>
        <fullName evidence="10">Branched-chain amino acid ABC transporter permease</fullName>
    </submittedName>
</protein>
<feature type="compositionally biased region" description="Low complexity" evidence="8">
    <location>
        <begin position="243"/>
        <end position="253"/>
    </location>
</feature>
<keyword evidence="11" id="KW-1185">Reference proteome</keyword>
<evidence type="ECO:0000256" key="5">
    <source>
        <dbReference type="ARBA" id="ARBA00022692"/>
    </source>
</evidence>
<keyword evidence="4" id="KW-1003">Cell membrane</keyword>